<dbReference type="Proteomes" id="UP000800200">
    <property type="component" value="Unassembled WGS sequence"/>
</dbReference>
<evidence type="ECO:0000313" key="2">
    <source>
        <dbReference type="Proteomes" id="UP000800200"/>
    </source>
</evidence>
<proteinExistence type="predicted"/>
<evidence type="ECO:0000313" key="1">
    <source>
        <dbReference type="EMBL" id="KAF2187000.1"/>
    </source>
</evidence>
<accession>A0A6A6EA38</accession>
<organism evidence="1 2">
    <name type="scientific">Zopfia rhizophila CBS 207.26</name>
    <dbReference type="NCBI Taxonomy" id="1314779"/>
    <lineage>
        <taxon>Eukaryota</taxon>
        <taxon>Fungi</taxon>
        <taxon>Dikarya</taxon>
        <taxon>Ascomycota</taxon>
        <taxon>Pezizomycotina</taxon>
        <taxon>Dothideomycetes</taxon>
        <taxon>Dothideomycetes incertae sedis</taxon>
        <taxon>Zopfiaceae</taxon>
        <taxon>Zopfia</taxon>
    </lineage>
</organism>
<dbReference type="AlphaFoldDB" id="A0A6A6EA38"/>
<protein>
    <submittedName>
        <fullName evidence="1">Uncharacterized protein</fullName>
    </submittedName>
</protein>
<sequence length="141" mass="15806">MRGSTNDINILEEKEAAKAVHVEDVGESQEVEPSEIEPRMNLQTVLAYMVLASQYNAYVLTLLIPSTTLSYINADLGPDPNYTWIMVYWGMGYWYDSKFLRSDEGMHAGVKDGKTKIQLVKEIDYMGLVLFIAVAPSSFSA</sequence>
<reference evidence="1" key="1">
    <citation type="journal article" date="2020" name="Stud. Mycol.">
        <title>101 Dothideomycetes genomes: a test case for predicting lifestyles and emergence of pathogens.</title>
        <authorList>
            <person name="Haridas S."/>
            <person name="Albert R."/>
            <person name="Binder M."/>
            <person name="Bloem J."/>
            <person name="Labutti K."/>
            <person name="Salamov A."/>
            <person name="Andreopoulos B."/>
            <person name="Baker S."/>
            <person name="Barry K."/>
            <person name="Bills G."/>
            <person name="Bluhm B."/>
            <person name="Cannon C."/>
            <person name="Castanera R."/>
            <person name="Culley D."/>
            <person name="Daum C."/>
            <person name="Ezra D."/>
            <person name="Gonzalez J."/>
            <person name="Henrissat B."/>
            <person name="Kuo A."/>
            <person name="Liang C."/>
            <person name="Lipzen A."/>
            <person name="Lutzoni F."/>
            <person name="Magnuson J."/>
            <person name="Mondo S."/>
            <person name="Nolan M."/>
            <person name="Ohm R."/>
            <person name="Pangilinan J."/>
            <person name="Park H.-J."/>
            <person name="Ramirez L."/>
            <person name="Alfaro M."/>
            <person name="Sun H."/>
            <person name="Tritt A."/>
            <person name="Yoshinaga Y."/>
            <person name="Zwiers L.-H."/>
            <person name="Turgeon B."/>
            <person name="Goodwin S."/>
            <person name="Spatafora J."/>
            <person name="Crous P."/>
            <person name="Grigoriev I."/>
        </authorList>
    </citation>
    <scope>NUCLEOTIDE SEQUENCE</scope>
    <source>
        <strain evidence="1">CBS 207.26</strain>
    </source>
</reference>
<keyword evidence="2" id="KW-1185">Reference proteome</keyword>
<name>A0A6A6EA38_9PEZI</name>
<dbReference type="EMBL" id="ML994628">
    <property type="protein sequence ID" value="KAF2187000.1"/>
    <property type="molecule type" value="Genomic_DNA"/>
</dbReference>
<gene>
    <name evidence="1" type="ORF">K469DRAFT_686217</name>
</gene>
<dbReference type="OrthoDB" id="5415923at2759"/>